<evidence type="ECO:0000259" key="1">
    <source>
        <dbReference type="PROSITE" id="PS50181"/>
    </source>
</evidence>
<dbReference type="AlphaFoldDB" id="A0A9U8DYD4"/>
<dbReference type="Pfam" id="PF12937">
    <property type="entry name" value="F-box-like"/>
    <property type="match status" value="1"/>
</dbReference>
<organism evidence="2 3">
    <name type="scientific">Biomphalaria glabrata</name>
    <name type="common">Bloodfluke planorb</name>
    <name type="synonym">Freshwater snail</name>
    <dbReference type="NCBI Taxonomy" id="6526"/>
    <lineage>
        <taxon>Eukaryota</taxon>
        <taxon>Metazoa</taxon>
        <taxon>Spiralia</taxon>
        <taxon>Lophotrochozoa</taxon>
        <taxon>Mollusca</taxon>
        <taxon>Gastropoda</taxon>
        <taxon>Heterobranchia</taxon>
        <taxon>Euthyneura</taxon>
        <taxon>Panpulmonata</taxon>
        <taxon>Hygrophila</taxon>
        <taxon>Lymnaeoidea</taxon>
        <taxon>Planorbidae</taxon>
        <taxon>Biomphalaria</taxon>
    </lineage>
</organism>
<dbReference type="RefSeq" id="XP_013066230.2">
    <property type="nucleotide sequence ID" value="XM_013210776.2"/>
</dbReference>
<dbReference type="SMART" id="SM00256">
    <property type="entry name" value="FBOX"/>
    <property type="match status" value="1"/>
</dbReference>
<dbReference type="Gene3D" id="1.20.1280.50">
    <property type="match status" value="1"/>
</dbReference>
<proteinExistence type="predicted"/>
<sequence length="451" mass="51965">MAQQSRSTQQVTEKENVMQVLNETSLSSFPMEVLEHIFSFLHRDDLLQAMSVCTSWKSLISSSPNLWRSQTFILDCSLHVKKKKKVDMLFCTQNFGPHFQTLSVRCRHPNMLKKGYCTKMADQFHLFLTGLRSPQLISFKVYDLHFFFRGNIVTKQISSKLIQMFSRECHLKVFKMPTSRWPKTEGRAILDTVFQNSRNTLETLNIAEYFYSYGWLPAVRDWFSTGLTSLTKLTKLSITIFYLTDELIVCLARVRRGQLAKLSLSAHSTFRIFHIEQDSWKCLLEACPNIKVSFKICVYGAKPHESLPALFDSILPVTKLNIIIPHDSYSLASPVSEMGIVLEHVRTHYGPWLKFLILVMNNKKEESFDQSLIKLVRDSPHLALVKALVSYYSEDTVKTIKRMVAKRRQPPLTNMDPQNKKVCTDSLVVEKASELEDPIGRPHVLQGAYQQ</sequence>
<dbReference type="InterPro" id="IPR001810">
    <property type="entry name" value="F-box_dom"/>
</dbReference>
<name>A0A9U8DYD4_BIOGL</name>
<dbReference type="GeneID" id="106054764"/>
<dbReference type="Gene3D" id="3.80.10.10">
    <property type="entry name" value="Ribonuclease Inhibitor"/>
    <property type="match status" value="1"/>
</dbReference>
<accession>A0A9U8DYD4</accession>
<dbReference type="Proteomes" id="UP001165740">
    <property type="component" value="Chromosome 11"/>
</dbReference>
<reference evidence="3" key="1">
    <citation type="submission" date="2025-08" db="UniProtKB">
        <authorList>
            <consortium name="RefSeq"/>
        </authorList>
    </citation>
    <scope>IDENTIFICATION</scope>
</reference>
<dbReference type="KEGG" id="bgt:106054764"/>
<dbReference type="SUPFAM" id="SSF81383">
    <property type="entry name" value="F-box domain"/>
    <property type="match status" value="1"/>
</dbReference>
<gene>
    <name evidence="3" type="primary">LOC106054764</name>
</gene>
<dbReference type="InterPro" id="IPR032675">
    <property type="entry name" value="LRR_dom_sf"/>
</dbReference>
<evidence type="ECO:0000313" key="3">
    <source>
        <dbReference type="RefSeq" id="XP_013066230.2"/>
    </source>
</evidence>
<feature type="domain" description="F-box" evidence="1">
    <location>
        <begin position="23"/>
        <end position="70"/>
    </location>
</feature>
<dbReference type="InterPro" id="IPR036047">
    <property type="entry name" value="F-box-like_dom_sf"/>
</dbReference>
<keyword evidence="2" id="KW-1185">Reference proteome</keyword>
<evidence type="ECO:0000313" key="2">
    <source>
        <dbReference type="Proteomes" id="UP001165740"/>
    </source>
</evidence>
<dbReference type="GO" id="GO:0031398">
    <property type="term" value="P:positive regulation of protein ubiquitination"/>
    <property type="evidence" value="ECO:0007669"/>
    <property type="project" value="TreeGrafter"/>
</dbReference>
<dbReference type="PROSITE" id="PS50181">
    <property type="entry name" value="FBOX"/>
    <property type="match status" value="1"/>
</dbReference>
<dbReference type="OrthoDB" id="6421103at2759"/>
<dbReference type="PANTHER" id="PTHR20933">
    <property type="entry name" value="F-BOX ONLY PROTEIN 33"/>
    <property type="match status" value="1"/>
</dbReference>
<dbReference type="PANTHER" id="PTHR20933:SF4">
    <property type="entry name" value="F-BOX INVOLVED IN POLYQ PATHOGENESIS, ISOFORM A"/>
    <property type="match status" value="1"/>
</dbReference>
<protein>
    <submittedName>
        <fullName evidence="3">Uncharacterized protein LOC106054764</fullName>
    </submittedName>
</protein>